<dbReference type="InterPro" id="IPR005182">
    <property type="entry name" value="YdbS-like_PH"/>
</dbReference>
<dbReference type="EMBL" id="LCIT01000007">
    <property type="protein sequence ID" value="KKT62981.1"/>
    <property type="molecule type" value="Genomic_DNA"/>
</dbReference>
<proteinExistence type="predicted"/>
<dbReference type="PANTHER" id="PTHR37938">
    <property type="entry name" value="BLL0215 PROTEIN"/>
    <property type="match status" value="1"/>
</dbReference>
<evidence type="ECO:0000259" key="2">
    <source>
        <dbReference type="Pfam" id="PF03703"/>
    </source>
</evidence>
<feature type="transmembrane region" description="Helical" evidence="1">
    <location>
        <begin position="54"/>
        <end position="80"/>
    </location>
</feature>
<protein>
    <recommendedName>
        <fullName evidence="2">YdbS-like PH domain-containing protein</fullName>
    </recommendedName>
</protein>
<evidence type="ECO:0000256" key="1">
    <source>
        <dbReference type="SAM" id="Phobius"/>
    </source>
</evidence>
<organism evidence="3 4">
    <name type="scientific">Candidatus Giovannonibacteria bacterium GW2011_GWA2_44_26</name>
    <dbReference type="NCBI Taxonomy" id="1618648"/>
    <lineage>
        <taxon>Bacteria</taxon>
        <taxon>Candidatus Giovannoniibacteriota</taxon>
    </lineage>
</organism>
<sequence>MIHLLPNEQILMVLHRHWIAIFWKFLIGAVLLILALLVIPYFSLIESILGISQVVLWFFTLIYLMVVVLVIFVFWIEYYLDIWIITSERIVDIDQKGLFNREVSEFMLEKVQDVTIEIPNIMATFLKYGNLVIQTASEATFKIEQAPNIYEAKNLILDYAKKQNVRPL</sequence>
<dbReference type="Pfam" id="PF03703">
    <property type="entry name" value="bPH_2"/>
    <property type="match status" value="1"/>
</dbReference>
<feature type="domain" description="YdbS-like PH" evidence="2">
    <location>
        <begin position="91"/>
        <end position="144"/>
    </location>
</feature>
<keyword evidence="1" id="KW-1133">Transmembrane helix</keyword>
<name>A0A0G1IUC9_9BACT</name>
<dbReference type="AlphaFoldDB" id="A0A0G1IUC9"/>
<reference evidence="3 4" key="1">
    <citation type="journal article" date="2015" name="Nature">
        <title>rRNA introns, odd ribosomes, and small enigmatic genomes across a large radiation of phyla.</title>
        <authorList>
            <person name="Brown C.T."/>
            <person name="Hug L.A."/>
            <person name="Thomas B.C."/>
            <person name="Sharon I."/>
            <person name="Castelle C.J."/>
            <person name="Singh A."/>
            <person name="Wilkins M.J."/>
            <person name="Williams K.H."/>
            <person name="Banfield J.F."/>
        </authorList>
    </citation>
    <scope>NUCLEOTIDE SEQUENCE [LARGE SCALE GENOMIC DNA]</scope>
</reference>
<gene>
    <name evidence="3" type="ORF">UW55_C0007G0021</name>
</gene>
<evidence type="ECO:0000313" key="4">
    <source>
        <dbReference type="Proteomes" id="UP000033945"/>
    </source>
</evidence>
<keyword evidence="1" id="KW-0472">Membrane</keyword>
<dbReference type="PANTHER" id="PTHR37938:SF1">
    <property type="entry name" value="BLL0215 PROTEIN"/>
    <property type="match status" value="1"/>
</dbReference>
<keyword evidence="1" id="KW-0812">Transmembrane</keyword>
<evidence type="ECO:0000313" key="3">
    <source>
        <dbReference type="EMBL" id="KKT62981.1"/>
    </source>
</evidence>
<feature type="transmembrane region" description="Helical" evidence="1">
    <location>
        <begin position="21"/>
        <end position="42"/>
    </location>
</feature>
<dbReference type="Proteomes" id="UP000033945">
    <property type="component" value="Unassembled WGS sequence"/>
</dbReference>
<accession>A0A0G1IUC9</accession>
<comment type="caution">
    <text evidence="3">The sequence shown here is derived from an EMBL/GenBank/DDBJ whole genome shotgun (WGS) entry which is preliminary data.</text>
</comment>